<dbReference type="Proteomes" id="UP001152798">
    <property type="component" value="Chromosome 6"/>
</dbReference>
<dbReference type="OrthoDB" id="10031946at2759"/>
<dbReference type="InterPro" id="IPR020339">
    <property type="entry name" value="C20orf85-like"/>
</dbReference>
<dbReference type="AlphaFoldDB" id="A0A9P0HN60"/>
<organism evidence="2 3">
    <name type="scientific">Nezara viridula</name>
    <name type="common">Southern green stink bug</name>
    <name type="synonym">Cimex viridulus</name>
    <dbReference type="NCBI Taxonomy" id="85310"/>
    <lineage>
        <taxon>Eukaryota</taxon>
        <taxon>Metazoa</taxon>
        <taxon>Ecdysozoa</taxon>
        <taxon>Arthropoda</taxon>
        <taxon>Hexapoda</taxon>
        <taxon>Insecta</taxon>
        <taxon>Pterygota</taxon>
        <taxon>Neoptera</taxon>
        <taxon>Paraneoptera</taxon>
        <taxon>Hemiptera</taxon>
        <taxon>Heteroptera</taxon>
        <taxon>Panheteroptera</taxon>
        <taxon>Pentatomomorpha</taxon>
        <taxon>Pentatomoidea</taxon>
        <taxon>Pentatomidae</taxon>
        <taxon>Pentatominae</taxon>
        <taxon>Nezara</taxon>
    </lineage>
</organism>
<protein>
    <submittedName>
        <fullName evidence="2">Uncharacterized protein</fullName>
    </submittedName>
</protein>
<feature type="region of interest" description="Disordered" evidence="1">
    <location>
        <begin position="52"/>
        <end position="78"/>
    </location>
</feature>
<dbReference type="EMBL" id="OV725082">
    <property type="protein sequence ID" value="CAH1404752.1"/>
    <property type="molecule type" value="Genomic_DNA"/>
</dbReference>
<keyword evidence="3" id="KW-1185">Reference proteome</keyword>
<gene>
    <name evidence="2" type="ORF">NEZAVI_LOCUS13106</name>
</gene>
<reference evidence="2" key="1">
    <citation type="submission" date="2022-01" db="EMBL/GenBank/DDBJ databases">
        <authorList>
            <person name="King R."/>
        </authorList>
    </citation>
    <scope>NUCLEOTIDE SEQUENCE</scope>
</reference>
<evidence type="ECO:0000313" key="3">
    <source>
        <dbReference type="Proteomes" id="UP001152798"/>
    </source>
</evidence>
<evidence type="ECO:0000256" key="1">
    <source>
        <dbReference type="SAM" id="MobiDB-lite"/>
    </source>
</evidence>
<evidence type="ECO:0000313" key="2">
    <source>
        <dbReference type="EMBL" id="CAH1404752.1"/>
    </source>
</evidence>
<proteinExistence type="predicted"/>
<name>A0A9P0HN60_NEZVI</name>
<sequence length="152" mass="17940">MNVTPVNLDRAYREIYRAEERTACRWRHNWSWIIDEYRTIYNELKALKKDKIDGYQSDEEEEDDRTIKPLPETSGHEYGHIATKPEFALEKFSSQGLTTIPKSLSQGELYKALDKKFTIRFGSTQGHGFLNYYRKTISKPQDRFNHFGLTLL</sequence>
<accession>A0A9P0HN60</accession>
<dbReference type="Pfam" id="PF14945">
    <property type="entry name" value="LLC1"/>
    <property type="match status" value="1"/>
</dbReference>